<dbReference type="InterPro" id="IPR035969">
    <property type="entry name" value="Rab-GAP_TBC_sf"/>
</dbReference>
<evidence type="ECO:0000313" key="4">
    <source>
        <dbReference type="Proteomes" id="UP001145742"/>
    </source>
</evidence>
<comment type="caution">
    <text evidence="3">The sequence shown here is derived from an EMBL/GenBank/DDBJ whole genome shotgun (WGS) entry which is preliminary data.</text>
</comment>
<dbReference type="InterPro" id="IPR000195">
    <property type="entry name" value="Rab-GAP-TBC_dom"/>
</dbReference>
<proteinExistence type="predicted"/>
<dbReference type="SUPFAM" id="SSF47923">
    <property type="entry name" value="Ypt/Rab-GAP domain of gyp1p"/>
    <property type="match status" value="2"/>
</dbReference>
<keyword evidence="4" id="KW-1185">Reference proteome</keyword>
<dbReference type="Pfam" id="PF00566">
    <property type="entry name" value="RabGAP-TBC"/>
    <property type="match status" value="1"/>
</dbReference>
<gene>
    <name evidence="3" type="primary">Tbc1d30</name>
    <name evidence="3" type="ORF">WISP_57112</name>
</gene>
<feature type="region of interest" description="Disordered" evidence="1">
    <location>
        <begin position="575"/>
        <end position="626"/>
    </location>
</feature>
<feature type="compositionally biased region" description="Polar residues" evidence="1">
    <location>
        <begin position="609"/>
        <end position="626"/>
    </location>
</feature>
<evidence type="ECO:0000256" key="1">
    <source>
        <dbReference type="SAM" id="MobiDB-lite"/>
    </source>
</evidence>
<feature type="region of interest" description="Disordered" evidence="1">
    <location>
        <begin position="659"/>
        <end position="737"/>
    </location>
</feature>
<feature type="compositionally biased region" description="Polar residues" evidence="1">
    <location>
        <begin position="659"/>
        <end position="668"/>
    </location>
</feature>
<dbReference type="SMART" id="SM00164">
    <property type="entry name" value="TBC"/>
    <property type="match status" value="1"/>
</dbReference>
<dbReference type="PROSITE" id="PS50086">
    <property type="entry name" value="TBC_RABGAP"/>
    <property type="match status" value="1"/>
</dbReference>
<feature type="domain" description="Rab-GAP TBC" evidence="2">
    <location>
        <begin position="66"/>
        <end position="272"/>
    </location>
</feature>
<dbReference type="EMBL" id="WHWB01033566">
    <property type="protein sequence ID" value="KAJ7418882.1"/>
    <property type="molecule type" value="Genomic_DNA"/>
</dbReference>
<feature type="compositionally biased region" description="Polar residues" evidence="1">
    <location>
        <begin position="720"/>
        <end position="737"/>
    </location>
</feature>
<organism evidence="3 4">
    <name type="scientific">Willisornis vidua</name>
    <name type="common">Xingu scale-backed antbird</name>
    <dbReference type="NCBI Taxonomy" id="1566151"/>
    <lineage>
        <taxon>Eukaryota</taxon>
        <taxon>Metazoa</taxon>
        <taxon>Chordata</taxon>
        <taxon>Craniata</taxon>
        <taxon>Vertebrata</taxon>
        <taxon>Euteleostomi</taxon>
        <taxon>Archelosauria</taxon>
        <taxon>Archosauria</taxon>
        <taxon>Dinosauria</taxon>
        <taxon>Saurischia</taxon>
        <taxon>Theropoda</taxon>
        <taxon>Coelurosauria</taxon>
        <taxon>Aves</taxon>
        <taxon>Neognathae</taxon>
        <taxon>Neoaves</taxon>
        <taxon>Telluraves</taxon>
        <taxon>Australaves</taxon>
        <taxon>Passeriformes</taxon>
        <taxon>Thamnophilidae</taxon>
        <taxon>Willisornis</taxon>
    </lineage>
</organism>
<dbReference type="Gene3D" id="1.10.8.270">
    <property type="entry name" value="putative rabgap domain of human tbc1 domain family member 14 like domains"/>
    <property type="match status" value="1"/>
</dbReference>
<dbReference type="PANTHER" id="PTHR13399">
    <property type="entry name" value="TRANSLOCON-ASSOCIATED PROTEIN TRAP , GAMMA SUBUNIT"/>
    <property type="match status" value="1"/>
</dbReference>
<protein>
    <submittedName>
        <fullName evidence="3">TBC1 domain family member 30</fullName>
    </submittedName>
</protein>
<name>A0ABQ9DGA9_9PASS</name>
<dbReference type="PANTHER" id="PTHR13399:SF4">
    <property type="entry name" value="TBC1 DOMAIN FAMILY MEMBER 30"/>
    <property type="match status" value="1"/>
</dbReference>
<reference evidence="3" key="1">
    <citation type="submission" date="2019-10" db="EMBL/GenBank/DDBJ databases">
        <authorList>
            <person name="Soares A.E.R."/>
            <person name="Aleixo A."/>
            <person name="Schneider P."/>
            <person name="Miyaki C.Y."/>
            <person name="Schneider M.P."/>
            <person name="Mello C."/>
            <person name="Vasconcelos A.T.R."/>
        </authorList>
    </citation>
    <scope>NUCLEOTIDE SEQUENCE</scope>
    <source>
        <tissue evidence="3">Muscle</tissue>
    </source>
</reference>
<feature type="compositionally biased region" description="Basic and acidic residues" evidence="1">
    <location>
        <begin position="584"/>
        <end position="608"/>
    </location>
</feature>
<dbReference type="InterPro" id="IPR032738">
    <property type="entry name" value="Tbc1d30_C"/>
</dbReference>
<evidence type="ECO:0000259" key="2">
    <source>
        <dbReference type="PROSITE" id="PS50086"/>
    </source>
</evidence>
<dbReference type="Gene3D" id="1.10.472.80">
    <property type="entry name" value="Ypt/Rab-GAP domain of gyp1p, domain 3"/>
    <property type="match status" value="1"/>
</dbReference>
<dbReference type="Pfam" id="PF15733">
    <property type="entry name" value="DUF4682"/>
    <property type="match status" value="1"/>
</dbReference>
<sequence length="737" mass="82436">MRQDRLTGSLRRGGRCLKRQSSGGGVGTILSNVLKKRSCISRTAPRLLCTLEPGVDTKLKFTLEPSLGQNGFQQVWLTLADQYLHSIAIDWDKTMRFTFNERSNPDDDSMGIQIVKDLHRTGCSSYCGQEAEQDRVVLKRVLLAYARWNKSVGYCQGFNILAALILEVMEGNEGDALKIMIYLIDKVLPDSYFVNNLRALSVDMAVFRDLLRMKLPELSQHLDTLQRAANRERGYEPPLTNVFTMQWFLTLFATCLPNHTVLKIWDSVFFEGSEIILRVALAIWAKLGEQIECCESADEFYSTMGKLTQEMLEDSLIDSNELMQTVYTMAQFPFPQLAELREKYTYNITPFPAAVKSTSFSGRLGRTRDSDEENDLDDEDSIANAIGCLGPLSGFLAPELQKYQKQMKDQNEEQSLGSSNIAELSPGAIDSCRSDYHAAFNSMMMERMTTDINALKKQYSRIKKKQQQQVHHVYIRADKGPVTSLLPSQVNHSPVINHLLLGKKMKLNNRSLKNAVIHIPSHATGKMSPIPQEDLKAKLNSPWRTHIRVHRKNIARAKGQLGYGDTIGLIDEQSESCKTNSPGAKEETSKHSDFGEKEGGGLDDRTTQKADQQSSEPVSVDSSTNMSVVQLKLETLELTSDSKTDTESTLCQSSQLHLSELSTSSRDSGNLAKLPQPGNPKSQVFNPFPSVKPLRKSATARNLGLYGPTERTPTVHFPQMSRSFNKSANGNSGTRKR</sequence>
<accession>A0ABQ9DGA9</accession>
<evidence type="ECO:0000313" key="3">
    <source>
        <dbReference type="EMBL" id="KAJ7418882.1"/>
    </source>
</evidence>
<dbReference type="Proteomes" id="UP001145742">
    <property type="component" value="Unassembled WGS sequence"/>
</dbReference>